<feature type="chain" id="PRO_5016241005" description="Late embryogenesis abundant protein" evidence="2">
    <location>
        <begin position="21"/>
        <end position="122"/>
    </location>
</feature>
<keyword evidence="4" id="KW-1185">Reference proteome</keyword>
<feature type="compositionally biased region" description="Basic and acidic residues" evidence="1">
    <location>
        <begin position="50"/>
        <end position="73"/>
    </location>
</feature>
<dbReference type="AlphaFoldDB" id="A0A318VAT5"/>
<keyword evidence="2" id="KW-0732">Signal</keyword>
<evidence type="ECO:0000256" key="2">
    <source>
        <dbReference type="SAM" id="SignalP"/>
    </source>
</evidence>
<proteinExistence type="predicted"/>
<evidence type="ECO:0000256" key="1">
    <source>
        <dbReference type="SAM" id="MobiDB-lite"/>
    </source>
</evidence>
<sequence>MKYFKLLIVTFFLISTSVQADESTFDKAKAETKILWDKTKSTTSEVIDKTAEKASEIGERASELGRKTSEGARETGATVWEKTKEVGNATADAARAGAAKIRSLADGKECQEDSATCYKNKE</sequence>
<evidence type="ECO:0008006" key="5">
    <source>
        <dbReference type="Google" id="ProtNLM"/>
    </source>
</evidence>
<name>A0A318VAT5_9GAMM</name>
<evidence type="ECO:0000313" key="3">
    <source>
        <dbReference type="EMBL" id="PYF84841.1"/>
    </source>
</evidence>
<dbReference type="Proteomes" id="UP000247551">
    <property type="component" value="Unassembled WGS sequence"/>
</dbReference>
<comment type="caution">
    <text evidence="3">The sequence shown here is derived from an EMBL/GenBank/DDBJ whole genome shotgun (WGS) entry which is preliminary data.</text>
</comment>
<dbReference type="Gene3D" id="1.10.287.700">
    <property type="entry name" value="Helix hairpin bin"/>
    <property type="match status" value="1"/>
</dbReference>
<accession>A0A318VAT5</accession>
<dbReference type="RefSeq" id="WP_245926963.1">
    <property type="nucleotide sequence ID" value="NZ_QKLW01000001.1"/>
</dbReference>
<feature type="region of interest" description="Disordered" evidence="1">
    <location>
        <begin position="50"/>
        <end position="76"/>
    </location>
</feature>
<gene>
    <name evidence="3" type="ORF">DFP75_101883</name>
</gene>
<evidence type="ECO:0000313" key="4">
    <source>
        <dbReference type="Proteomes" id="UP000247551"/>
    </source>
</evidence>
<dbReference type="EMBL" id="QKLW01000001">
    <property type="protein sequence ID" value="PYF84841.1"/>
    <property type="molecule type" value="Genomic_DNA"/>
</dbReference>
<organism evidence="3 4">
    <name type="scientific">Marinomonas alcarazii</name>
    <dbReference type="NCBI Taxonomy" id="491949"/>
    <lineage>
        <taxon>Bacteria</taxon>
        <taxon>Pseudomonadati</taxon>
        <taxon>Pseudomonadota</taxon>
        <taxon>Gammaproteobacteria</taxon>
        <taxon>Oceanospirillales</taxon>
        <taxon>Oceanospirillaceae</taxon>
        <taxon>Marinomonas</taxon>
    </lineage>
</organism>
<reference evidence="3 4" key="1">
    <citation type="submission" date="2018-06" db="EMBL/GenBank/DDBJ databases">
        <title>Genomic Encyclopedia of Type Strains, Phase III (KMG-III): the genomes of soil and plant-associated and newly described type strains.</title>
        <authorList>
            <person name="Whitman W."/>
        </authorList>
    </citation>
    <scope>NUCLEOTIDE SEQUENCE [LARGE SCALE GENOMIC DNA]</scope>
    <source>
        <strain evidence="3 4">CECT 7730</strain>
    </source>
</reference>
<feature type="signal peptide" evidence="2">
    <location>
        <begin position="1"/>
        <end position="20"/>
    </location>
</feature>
<protein>
    <recommendedName>
        <fullName evidence="5">Late embryogenesis abundant protein</fullName>
    </recommendedName>
</protein>